<dbReference type="AlphaFoldDB" id="A0ABC9WNX3"/>
<evidence type="ECO:0000256" key="1">
    <source>
        <dbReference type="SAM" id="MobiDB-lite"/>
    </source>
</evidence>
<evidence type="ECO:0000313" key="2">
    <source>
        <dbReference type="EMBL" id="GAB0186327.1"/>
    </source>
</evidence>
<reference evidence="2 3" key="1">
    <citation type="submission" date="2024-06" db="EMBL/GenBank/DDBJ databases">
        <title>The draft genome of Grus japonensis, version 3.</title>
        <authorList>
            <person name="Nabeshima K."/>
            <person name="Suzuki S."/>
            <person name="Onuma M."/>
        </authorList>
    </citation>
    <scope>NUCLEOTIDE SEQUENCE [LARGE SCALE GENOMIC DNA]</scope>
    <source>
        <strain evidence="2 3">451A</strain>
    </source>
</reference>
<dbReference type="EMBL" id="BAAFJT010000003">
    <property type="protein sequence ID" value="GAB0186327.1"/>
    <property type="molecule type" value="Genomic_DNA"/>
</dbReference>
<name>A0ABC9WNX3_GRUJA</name>
<sequence>MDHSVDKELAGWLHSKSCGQWLNVQVEISDEWHSSGVGIGTNIFNIFVGDMDIERTLSKFAEDTKLCGAVDTLEGRDATQRDLDRLERWACANRMKFKAKCEVLHMGRCNLKHSYRLDGEWIESSPEVNVVLADKLKITQQCVLAAQKANHQKKHDQWFEGGDSAFLLHSCETPPGVPCVVLGSPVQERHGDVGASPEEGQEDDPRAGAPLL</sequence>
<evidence type="ECO:0000313" key="3">
    <source>
        <dbReference type="Proteomes" id="UP001623348"/>
    </source>
</evidence>
<protein>
    <submittedName>
        <fullName evidence="2">Mitochondrial enolase superfamily member 1</fullName>
    </submittedName>
</protein>
<keyword evidence="3" id="KW-1185">Reference proteome</keyword>
<organism evidence="2 3">
    <name type="scientific">Grus japonensis</name>
    <name type="common">Japanese crane</name>
    <name type="synonym">Red-crowned crane</name>
    <dbReference type="NCBI Taxonomy" id="30415"/>
    <lineage>
        <taxon>Eukaryota</taxon>
        <taxon>Metazoa</taxon>
        <taxon>Chordata</taxon>
        <taxon>Craniata</taxon>
        <taxon>Vertebrata</taxon>
        <taxon>Euteleostomi</taxon>
        <taxon>Archelosauria</taxon>
        <taxon>Archosauria</taxon>
        <taxon>Dinosauria</taxon>
        <taxon>Saurischia</taxon>
        <taxon>Theropoda</taxon>
        <taxon>Coelurosauria</taxon>
        <taxon>Aves</taxon>
        <taxon>Neognathae</taxon>
        <taxon>Neoaves</taxon>
        <taxon>Gruiformes</taxon>
        <taxon>Gruidae</taxon>
        <taxon>Grus</taxon>
    </lineage>
</organism>
<feature type="region of interest" description="Disordered" evidence="1">
    <location>
        <begin position="188"/>
        <end position="212"/>
    </location>
</feature>
<dbReference type="PANTHER" id="PTHR33332">
    <property type="entry name" value="REVERSE TRANSCRIPTASE DOMAIN-CONTAINING PROTEIN"/>
    <property type="match status" value="1"/>
</dbReference>
<gene>
    <name evidence="2" type="ORF">GRJ2_001098000</name>
</gene>
<dbReference type="Proteomes" id="UP001623348">
    <property type="component" value="Unassembled WGS sequence"/>
</dbReference>
<proteinExistence type="predicted"/>
<comment type="caution">
    <text evidence="2">The sequence shown here is derived from an EMBL/GenBank/DDBJ whole genome shotgun (WGS) entry which is preliminary data.</text>
</comment>
<accession>A0ABC9WNX3</accession>